<reference evidence="5" key="1">
    <citation type="submission" date="2022-06" db="EMBL/GenBank/DDBJ databases">
        <authorList>
            <person name="Lu C.-H."/>
        </authorList>
    </citation>
    <scope>NUCLEOTIDE SEQUENCE</scope>
    <source>
        <strain evidence="5">21MJYT02-11</strain>
    </source>
</reference>
<dbReference type="RefSeq" id="WP_252677590.1">
    <property type="nucleotide sequence ID" value="NZ_JAMXHT010000002.1"/>
</dbReference>
<dbReference type="EC" id="5.3.2.-" evidence="3"/>
<dbReference type="Pfam" id="PF01361">
    <property type="entry name" value="Tautomerase"/>
    <property type="match status" value="1"/>
</dbReference>
<reference evidence="5" key="2">
    <citation type="journal article" date="2023" name="Front. Microbiol.">
        <title>Ralstonia chuxiongensis sp. nov., Ralstonia mojiangensis sp. nov., and Ralstonia soli sp. nov., isolated from tobacco fields, are three novel species in the family Burkholderiaceae.</title>
        <authorList>
            <person name="Lu C.H."/>
            <person name="Zhang Y.Y."/>
            <person name="Jiang N."/>
            <person name="Chen W."/>
            <person name="Shao X."/>
            <person name="Zhao Z.M."/>
            <person name="Lu W.L."/>
            <person name="Hu X."/>
            <person name="Xi Y.X."/>
            <person name="Zou S.Y."/>
            <person name="Wei Q.J."/>
            <person name="Lin Z.L."/>
            <person name="Gong L."/>
            <person name="Gai X.T."/>
            <person name="Zhang L.Q."/>
            <person name="Li J.Y."/>
            <person name="Jin Y."/>
            <person name="Xia Z.Y."/>
        </authorList>
    </citation>
    <scope>NUCLEOTIDE SEQUENCE</scope>
    <source>
        <strain evidence="5">21MJYT02-11</strain>
    </source>
</reference>
<dbReference type="Gene3D" id="3.30.429.10">
    <property type="entry name" value="Macrophage Migration Inhibitory Factor"/>
    <property type="match status" value="1"/>
</dbReference>
<organism evidence="5 6">
    <name type="scientific">Ralstonia soli</name>
    <dbReference type="NCBI Taxonomy" id="2953896"/>
    <lineage>
        <taxon>Bacteria</taxon>
        <taxon>Pseudomonadati</taxon>
        <taxon>Pseudomonadota</taxon>
        <taxon>Betaproteobacteria</taxon>
        <taxon>Burkholderiales</taxon>
        <taxon>Burkholderiaceae</taxon>
        <taxon>Ralstonia</taxon>
    </lineage>
</organism>
<comment type="similarity">
    <text evidence="1 3">Belongs to the 4-oxalocrotonate tautomerase family.</text>
</comment>
<dbReference type="InterPro" id="IPR018191">
    <property type="entry name" value="4-OT"/>
</dbReference>
<evidence type="ECO:0000256" key="2">
    <source>
        <dbReference type="ARBA" id="ARBA00023235"/>
    </source>
</evidence>
<evidence type="ECO:0000259" key="4">
    <source>
        <dbReference type="Pfam" id="PF01361"/>
    </source>
</evidence>
<dbReference type="NCBIfam" id="TIGR00013">
    <property type="entry name" value="taut"/>
    <property type="match status" value="1"/>
</dbReference>
<dbReference type="PANTHER" id="PTHR35530:SF1">
    <property type="entry name" value="2-HYDROXYMUCONATE TAUTOMERASE"/>
    <property type="match status" value="1"/>
</dbReference>
<proteinExistence type="inferred from homology"/>
<dbReference type="EMBL" id="JAMXHT010000002">
    <property type="protein sequence ID" value="MCO5397633.1"/>
    <property type="molecule type" value="Genomic_DNA"/>
</dbReference>
<dbReference type="SUPFAM" id="SSF55331">
    <property type="entry name" value="Tautomerase/MIF"/>
    <property type="match status" value="1"/>
</dbReference>
<sequence>MPVMQIYLIEGRTPAQKEAFIAEVTQAAVDTLGVEAASVRVMFLDVPKTDYAIGGKTALALGR</sequence>
<keyword evidence="6" id="KW-1185">Reference proteome</keyword>
<evidence type="ECO:0000256" key="3">
    <source>
        <dbReference type="RuleBase" id="RU362032"/>
    </source>
</evidence>
<accession>A0ABT1AGX7</accession>
<keyword evidence="2 3" id="KW-0413">Isomerase</keyword>
<protein>
    <recommendedName>
        <fullName evidence="3">Tautomerase</fullName>
        <ecNumber evidence="3">5.3.2.-</ecNumber>
    </recommendedName>
</protein>
<name>A0ABT1AGX7_9RALS</name>
<evidence type="ECO:0000313" key="6">
    <source>
        <dbReference type="Proteomes" id="UP001162811"/>
    </source>
</evidence>
<evidence type="ECO:0000256" key="1">
    <source>
        <dbReference type="ARBA" id="ARBA00006723"/>
    </source>
</evidence>
<evidence type="ECO:0000313" key="5">
    <source>
        <dbReference type="EMBL" id="MCO5397633.1"/>
    </source>
</evidence>
<dbReference type="PANTHER" id="PTHR35530">
    <property type="entry name" value="TAUTOMERASE-RELATED"/>
    <property type="match status" value="1"/>
</dbReference>
<comment type="caution">
    <text evidence="5">The sequence shown here is derived from an EMBL/GenBank/DDBJ whole genome shotgun (WGS) entry which is preliminary data.</text>
</comment>
<gene>
    <name evidence="5" type="ORF">NG900_05390</name>
</gene>
<dbReference type="Proteomes" id="UP001162811">
    <property type="component" value="Unassembled WGS sequence"/>
</dbReference>
<dbReference type="InterPro" id="IPR014347">
    <property type="entry name" value="Tautomerase/MIF_sf"/>
</dbReference>
<dbReference type="InterPro" id="IPR004370">
    <property type="entry name" value="4-OT-like_dom"/>
</dbReference>
<feature type="domain" description="4-oxalocrotonate tautomerase-like" evidence="4">
    <location>
        <begin position="2"/>
        <end position="56"/>
    </location>
</feature>